<reference evidence="1" key="1">
    <citation type="journal article" date="2015" name="Nature">
        <title>Complex archaea that bridge the gap between prokaryotes and eukaryotes.</title>
        <authorList>
            <person name="Spang A."/>
            <person name="Saw J.H."/>
            <person name="Jorgensen S.L."/>
            <person name="Zaremba-Niedzwiedzka K."/>
            <person name="Martijn J."/>
            <person name="Lind A.E."/>
            <person name="van Eijk R."/>
            <person name="Schleper C."/>
            <person name="Guy L."/>
            <person name="Ettema T.J."/>
        </authorList>
    </citation>
    <scope>NUCLEOTIDE SEQUENCE</scope>
</reference>
<protein>
    <submittedName>
        <fullName evidence="1">Uncharacterized protein</fullName>
    </submittedName>
</protein>
<proteinExistence type="predicted"/>
<evidence type="ECO:0000313" key="1">
    <source>
        <dbReference type="EMBL" id="KKM77011.1"/>
    </source>
</evidence>
<comment type="caution">
    <text evidence="1">The sequence shown here is derived from an EMBL/GenBank/DDBJ whole genome shotgun (WGS) entry which is preliminary data.</text>
</comment>
<dbReference type="EMBL" id="LAZR01008710">
    <property type="protein sequence ID" value="KKM77011.1"/>
    <property type="molecule type" value="Genomic_DNA"/>
</dbReference>
<sequence>MINKRLGLTATGRADHIPKRAQTIIFPTHAVCGAWLVSQTWTAFRLCRRCQAGEQVD</sequence>
<accession>A0A0F9KQI3</accession>
<dbReference type="AlphaFoldDB" id="A0A0F9KQI3"/>
<organism evidence="1">
    <name type="scientific">marine sediment metagenome</name>
    <dbReference type="NCBI Taxonomy" id="412755"/>
    <lineage>
        <taxon>unclassified sequences</taxon>
        <taxon>metagenomes</taxon>
        <taxon>ecological metagenomes</taxon>
    </lineage>
</organism>
<gene>
    <name evidence="1" type="ORF">LCGC14_1374340</name>
</gene>
<name>A0A0F9KQI3_9ZZZZ</name>